<reference evidence="1 2" key="1">
    <citation type="submission" date="2018-11" db="EMBL/GenBank/DDBJ databases">
        <authorList>
            <consortium name="Pathogen Informatics"/>
        </authorList>
    </citation>
    <scope>NUCLEOTIDE SEQUENCE [LARGE SCALE GENOMIC DNA]</scope>
    <source>
        <strain>Denwood</strain>
        <strain evidence="2">Zambia</strain>
    </source>
</reference>
<proteinExistence type="predicted"/>
<sequence length="95" mass="10021">MSGALTGFQTNGAHVLQYPEGTNGVTCVEFLGHVGGMGIDMEISKNFQKVLTKQGLKFLLNTKVLSASKSGDTITVQLEGVKDGKSQSVSDSVCR</sequence>
<evidence type="ECO:0000313" key="2">
    <source>
        <dbReference type="Proteomes" id="UP000269396"/>
    </source>
</evidence>
<dbReference type="Proteomes" id="UP000269396">
    <property type="component" value="Unassembled WGS sequence"/>
</dbReference>
<dbReference type="STRING" id="31246.A0A183NN73"/>
<organism evidence="1 2">
    <name type="scientific">Schistosoma mattheei</name>
    <dbReference type="NCBI Taxonomy" id="31246"/>
    <lineage>
        <taxon>Eukaryota</taxon>
        <taxon>Metazoa</taxon>
        <taxon>Spiralia</taxon>
        <taxon>Lophotrochozoa</taxon>
        <taxon>Platyhelminthes</taxon>
        <taxon>Trematoda</taxon>
        <taxon>Digenea</taxon>
        <taxon>Strigeidida</taxon>
        <taxon>Schistosomatoidea</taxon>
        <taxon>Schistosomatidae</taxon>
        <taxon>Schistosoma</taxon>
    </lineage>
</organism>
<name>A0A183NN73_9TREM</name>
<evidence type="ECO:0000313" key="1">
    <source>
        <dbReference type="EMBL" id="VDO96691.1"/>
    </source>
</evidence>
<dbReference type="Gene3D" id="3.50.50.60">
    <property type="entry name" value="FAD/NAD(P)-binding domain"/>
    <property type="match status" value="1"/>
</dbReference>
<accession>A0A183NN73</accession>
<dbReference type="InterPro" id="IPR039648">
    <property type="entry name" value="DHPH_N"/>
</dbReference>
<keyword evidence="2" id="KW-1185">Reference proteome</keyword>
<dbReference type="EMBL" id="UZAL01006735">
    <property type="protein sequence ID" value="VDO96691.1"/>
    <property type="molecule type" value="Genomic_DNA"/>
</dbReference>
<dbReference type="Pfam" id="PF00070">
    <property type="entry name" value="Pyr_redox"/>
    <property type="match status" value="1"/>
</dbReference>
<dbReference type="SUPFAM" id="SSF51905">
    <property type="entry name" value="FAD/NAD(P)-binding domain"/>
    <property type="match status" value="1"/>
</dbReference>
<dbReference type="AlphaFoldDB" id="A0A183NN73"/>
<dbReference type="InterPro" id="IPR036188">
    <property type="entry name" value="FAD/NAD-bd_sf"/>
</dbReference>
<protein>
    <submittedName>
        <fullName evidence="1">Uncharacterized protein</fullName>
    </submittedName>
</protein>
<gene>
    <name evidence="1" type="ORF">SMTD_LOCUS3559</name>
</gene>